<dbReference type="AlphaFoldDB" id="A0AAE1DDA2"/>
<dbReference type="EMBL" id="JAWDGP010004237">
    <property type="protein sequence ID" value="KAK3766276.1"/>
    <property type="molecule type" value="Genomic_DNA"/>
</dbReference>
<keyword evidence="2" id="KW-1185">Reference proteome</keyword>
<organism evidence="1 2">
    <name type="scientific">Elysia crispata</name>
    <name type="common">lettuce slug</name>
    <dbReference type="NCBI Taxonomy" id="231223"/>
    <lineage>
        <taxon>Eukaryota</taxon>
        <taxon>Metazoa</taxon>
        <taxon>Spiralia</taxon>
        <taxon>Lophotrochozoa</taxon>
        <taxon>Mollusca</taxon>
        <taxon>Gastropoda</taxon>
        <taxon>Heterobranchia</taxon>
        <taxon>Euthyneura</taxon>
        <taxon>Panpulmonata</taxon>
        <taxon>Sacoglossa</taxon>
        <taxon>Placobranchoidea</taxon>
        <taxon>Plakobranchidae</taxon>
        <taxon>Elysia</taxon>
    </lineage>
</organism>
<evidence type="ECO:0000313" key="1">
    <source>
        <dbReference type="EMBL" id="KAK3766276.1"/>
    </source>
</evidence>
<accession>A0AAE1DDA2</accession>
<gene>
    <name evidence="1" type="ORF">RRG08_053779</name>
</gene>
<reference evidence="1" key="1">
    <citation type="journal article" date="2023" name="G3 (Bethesda)">
        <title>A reference genome for the long-term kleptoplast-retaining sea slug Elysia crispata morphotype clarki.</title>
        <authorList>
            <person name="Eastman K.E."/>
            <person name="Pendleton A.L."/>
            <person name="Shaikh M.A."/>
            <person name="Suttiyut T."/>
            <person name="Ogas R."/>
            <person name="Tomko P."/>
            <person name="Gavelis G."/>
            <person name="Widhalm J.R."/>
            <person name="Wisecaver J.H."/>
        </authorList>
    </citation>
    <scope>NUCLEOTIDE SEQUENCE</scope>
    <source>
        <strain evidence="1">ECLA1</strain>
    </source>
</reference>
<name>A0AAE1DDA2_9GAST</name>
<evidence type="ECO:0000313" key="2">
    <source>
        <dbReference type="Proteomes" id="UP001283361"/>
    </source>
</evidence>
<proteinExistence type="predicted"/>
<sequence>MDSTKGNIARAGPLCFELPVMGKRLKSRKWAENSGLLERLVISRDREKKSRWLASWRLKPDGGTGNLVVKAEDPMPHRTDLNQNTASKTTQLRDERRKFAAFVLRTHILQNFNSQVWFCGLNYKDPALRTSQNVS</sequence>
<dbReference type="Proteomes" id="UP001283361">
    <property type="component" value="Unassembled WGS sequence"/>
</dbReference>
<protein>
    <submittedName>
        <fullName evidence="1">Uncharacterized protein</fullName>
    </submittedName>
</protein>
<comment type="caution">
    <text evidence="1">The sequence shown here is derived from an EMBL/GenBank/DDBJ whole genome shotgun (WGS) entry which is preliminary data.</text>
</comment>